<dbReference type="EMBL" id="MRTP01000020">
    <property type="protein sequence ID" value="OMF46881.1"/>
    <property type="molecule type" value="Genomic_DNA"/>
</dbReference>
<accession>A0A1R1E511</accession>
<name>A0A1R1E511_9BACL</name>
<dbReference type="RefSeq" id="WP_076176596.1">
    <property type="nucleotide sequence ID" value="NZ_MRTP01000020.1"/>
</dbReference>
<evidence type="ECO:0000313" key="1">
    <source>
        <dbReference type="EMBL" id="OMF46881.1"/>
    </source>
</evidence>
<gene>
    <name evidence="1" type="ORF">BK138_32830</name>
</gene>
<protein>
    <submittedName>
        <fullName evidence="1">Uncharacterized protein</fullName>
    </submittedName>
</protein>
<reference evidence="1 2" key="1">
    <citation type="submission" date="2016-11" db="EMBL/GenBank/DDBJ databases">
        <title>Paenibacillus species isolates.</title>
        <authorList>
            <person name="Beno S.M."/>
        </authorList>
    </citation>
    <scope>NUCLEOTIDE SEQUENCE [LARGE SCALE GENOMIC DNA]</scope>
    <source>
        <strain evidence="1 2">FSL R5-0378</strain>
    </source>
</reference>
<sequence>MKRCHNFVERINDLFIEHDEVLRIWKKFDSLRLCNAGSKDGTGNRLHKGDPRHLFLMGLSGVGKTQIGERYAERNPGYWLETGEEKIKIMPVIYVELPFPFTQHSFYTEIYEHLAP</sequence>
<dbReference type="AlphaFoldDB" id="A0A1R1E511"/>
<organism evidence="1 2">
    <name type="scientific">Paenibacillus rhizosphaerae</name>
    <dbReference type="NCBI Taxonomy" id="297318"/>
    <lineage>
        <taxon>Bacteria</taxon>
        <taxon>Bacillati</taxon>
        <taxon>Bacillota</taxon>
        <taxon>Bacilli</taxon>
        <taxon>Bacillales</taxon>
        <taxon>Paenibacillaceae</taxon>
        <taxon>Paenibacillus</taxon>
    </lineage>
</organism>
<proteinExistence type="predicted"/>
<dbReference type="Proteomes" id="UP000187172">
    <property type="component" value="Unassembled WGS sequence"/>
</dbReference>
<keyword evidence="2" id="KW-1185">Reference proteome</keyword>
<evidence type="ECO:0000313" key="2">
    <source>
        <dbReference type="Proteomes" id="UP000187172"/>
    </source>
</evidence>
<dbReference type="STRING" id="297318.BK138_32830"/>
<dbReference type="Pfam" id="PF05621">
    <property type="entry name" value="TniB"/>
    <property type="match status" value="1"/>
</dbReference>
<comment type="caution">
    <text evidence="1">The sequence shown here is derived from an EMBL/GenBank/DDBJ whole genome shotgun (WGS) entry which is preliminary data.</text>
</comment>
<dbReference type="InterPro" id="IPR008868">
    <property type="entry name" value="TniB"/>
</dbReference>